<dbReference type="SUPFAM" id="SSF48726">
    <property type="entry name" value="Immunoglobulin"/>
    <property type="match status" value="2"/>
</dbReference>
<dbReference type="InterPro" id="IPR003599">
    <property type="entry name" value="Ig_sub"/>
</dbReference>
<proteinExistence type="predicted"/>
<accession>A0AAU9Y365</accession>
<keyword evidence="1" id="KW-0732">Signal</keyword>
<feature type="non-terminal residue" evidence="5">
    <location>
        <position position="1"/>
    </location>
</feature>
<dbReference type="Gene3D" id="3.30.70.960">
    <property type="entry name" value="SEA domain"/>
    <property type="match status" value="1"/>
</dbReference>
<dbReference type="InterPro" id="IPR036179">
    <property type="entry name" value="Ig-like_dom_sf"/>
</dbReference>
<evidence type="ECO:0000259" key="4">
    <source>
        <dbReference type="PROSITE" id="PS50835"/>
    </source>
</evidence>
<dbReference type="InterPro" id="IPR000082">
    <property type="entry name" value="SEA_dom"/>
</dbReference>
<evidence type="ECO:0000313" key="6">
    <source>
        <dbReference type="Proteomes" id="UP001159428"/>
    </source>
</evidence>
<dbReference type="InterPro" id="IPR050958">
    <property type="entry name" value="Cell_Adh-Cytoskel_Orgn"/>
</dbReference>
<dbReference type="PANTHER" id="PTHR45080:SF8">
    <property type="entry name" value="IG-LIKE DOMAIN-CONTAINING PROTEIN"/>
    <property type="match status" value="1"/>
</dbReference>
<dbReference type="GO" id="GO:0008046">
    <property type="term" value="F:axon guidance receptor activity"/>
    <property type="evidence" value="ECO:0007669"/>
    <property type="project" value="TreeGrafter"/>
</dbReference>
<feature type="domain" description="Ig-like" evidence="4">
    <location>
        <begin position="110"/>
        <end position="192"/>
    </location>
</feature>
<reference evidence="5 6" key="1">
    <citation type="submission" date="2022-05" db="EMBL/GenBank/DDBJ databases">
        <authorList>
            <consortium name="Genoscope - CEA"/>
            <person name="William W."/>
        </authorList>
    </citation>
    <scope>NUCLEOTIDE SEQUENCE [LARGE SCALE GENOMIC DNA]</scope>
</reference>
<evidence type="ECO:0000313" key="5">
    <source>
        <dbReference type="EMBL" id="CAH3166106.1"/>
    </source>
</evidence>
<name>A0AAU9Y365_9CNID</name>
<dbReference type="GO" id="GO:0030424">
    <property type="term" value="C:axon"/>
    <property type="evidence" value="ECO:0007669"/>
    <property type="project" value="TreeGrafter"/>
</dbReference>
<dbReference type="PANTHER" id="PTHR45080">
    <property type="entry name" value="CONTACTIN 5"/>
    <property type="match status" value="1"/>
</dbReference>
<dbReference type="SMART" id="SM00408">
    <property type="entry name" value="IGc2"/>
    <property type="match status" value="1"/>
</dbReference>
<dbReference type="SMART" id="SM00409">
    <property type="entry name" value="IG"/>
    <property type="match status" value="2"/>
</dbReference>
<keyword evidence="6" id="KW-1185">Reference proteome</keyword>
<dbReference type="EMBL" id="CALNXJ010000128">
    <property type="protein sequence ID" value="CAH3166106.1"/>
    <property type="molecule type" value="Genomic_DNA"/>
</dbReference>
<dbReference type="GO" id="GO:0043025">
    <property type="term" value="C:neuronal cell body"/>
    <property type="evidence" value="ECO:0007669"/>
    <property type="project" value="TreeGrafter"/>
</dbReference>
<feature type="domain" description="SEA" evidence="3">
    <location>
        <begin position="198"/>
        <end position="310"/>
    </location>
</feature>
<dbReference type="InterPro" id="IPR007110">
    <property type="entry name" value="Ig-like_dom"/>
</dbReference>
<comment type="caution">
    <text evidence="5">The sequence shown here is derived from an EMBL/GenBank/DDBJ whole genome shotgun (WGS) entry which is preliminary data.</text>
</comment>
<dbReference type="GO" id="GO:0005886">
    <property type="term" value="C:plasma membrane"/>
    <property type="evidence" value="ECO:0007669"/>
    <property type="project" value="TreeGrafter"/>
</dbReference>
<sequence>QKPSNPTTVVLGVNSHRVRLEWRYSDAPSQYLVQFYRQKPGETMEQISSSRDGNAFDPSNTNEFDASLDATLTLKNVKRNEEYTYSIYLLDSRARVVETHAVSINVVVPPEITDPPELKPLLVIRENHTLTCNASGDPLPNISWTKDGIPVDRFYVTGNQLYLFDVKLEDVGSYKCTASNGYGDNATSVSIVGIRCNDCLIRSIGITLLSEVWTSALNNRESIEFKTLESKFLSEISSVYTKNPGKQLYTVGLVDFRSGSVVAEVELKFEKSVLDPLKPLEDEIKDGKLGSFTVSRELDLNPSKACATSQLDSI</sequence>
<dbReference type="PROSITE" id="PS50835">
    <property type="entry name" value="IG_LIKE"/>
    <property type="match status" value="1"/>
</dbReference>
<protein>
    <submittedName>
        <fullName evidence="5">Uncharacterized protein</fullName>
    </submittedName>
</protein>
<dbReference type="CDD" id="cd00096">
    <property type="entry name" value="Ig"/>
    <property type="match status" value="1"/>
</dbReference>
<dbReference type="InterPro" id="IPR013783">
    <property type="entry name" value="Ig-like_fold"/>
</dbReference>
<dbReference type="InterPro" id="IPR036364">
    <property type="entry name" value="SEA_dom_sf"/>
</dbReference>
<gene>
    <name evidence="5" type="ORF">PMEA_00004495</name>
</gene>
<dbReference type="AlphaFoldDB" id="A0AAU9Y365"/>
<organism evidence="5 6">
    <name type="scientific">Pocillopora meandrina</name>
    <dbReference type="NCBI Taxonomy" id="46732"/>
    <lineage>
        <taxon>Eukaryota</taxon>
        <taxon>Metazoa</taxon>
        <taxon>Cnidaria</taxon>
        <taxon>Anthozoa</taxon>
        <taxon>Hexacorallia</taxon>
        <taxon>Scleractinia</taxon>
        <taxon>Astrocoeniina</taxon>
        <taxon>Pocilloporidae</taxon>
        <taxon>Pocillopora</taxon>
    </lineage>
</organism>
<dbReference type="GO" id="GO:0007156">
    <property type="term" value="P:homophilic cell adhesion via plasma membrane adhesion molecules"/>
    <property type="evidence" value="ECO:0007669"/>
    <property type="project" value="TreeGrafter"/>
</dbReference>
<evidence type="ECO:0000256" key="2">
    <source>
        <dbReference type="ARBA" id="ARBA00023157"/>
    </source>
</evidence>
<keyword evidence="2" id="KW-1015">Disulfide bond</keyword>
<dbReference type="Pfam" id="PF01390">
    <property type="entry name" value="SEA"/>
    <property type="match status" value="1"/>
</dbReference>
<evidence type="ECO:0000259" key="3">
    <source>
        <dbReference type="PROSITE" id="PS50024"/>
    </source>
</evidence>
<dbReference type="GO" id="GO:0050808">
    <property type="term" value="P:synapse organization"/>
    <property type="evidence" value="ECO:0007669"/>
    <property type="project" value="TreeGrafter"/>
</dbReference>
<dbReference type="Gene3D" id="2.60.40.10">
    <property type="entry name" value="Immunoglobulins"/>
    <property type="match status" value="2"/>
</dbReference>
<dbReference type="Proteomes" id="UP001159428">
    <property type="component" value="Unassembled WGS sequence"/>
</dbReference>
<dbReference type="Pfam" id="PF13927">
    <property type="entry name" value="Ig_3"/>
    <property type="match status" value="1"/>
</dbReference>
<dbReference type="SUPFAM" id="SSF82671">
    <property type="entry name" value="SEA domain"/>
    <property type="match status" value="1"/>
</dbReference>
<dbReference type="InterPro" id="IPR003598">
    <property type="entry name" value="Ig_sub2"/>
</dbReference>
<dbReference type="PROSITE" id="PS50024">
    <property type="entry name" value="SEA"/>
    <property type="match status" value="1"/>
</dbReference>
<evidence type="ECO:0000256" key="1">
    <source>
        <dbReference type="ARBA" id="ARBA00022729"/>
    </source>
</evidence>
<feature type="non-terminal residue" evidence="5">
    <location>
        <position position="314"/>
    </location>
</feature>